<sequence>MRNTLIASILALLLSPFCQAQQESSDIRQDEKIPELLELKKTLEKENKLSNEFTVQLFYGDLKSAEEVMDDYKKFYTTWPASLEYETPNYKVWVGSFGNRLDADRALLKLKEKFPSAFILRPNIQ</sequence>
<comment type="caution">
    <text evidence="3">The sequence shown here is derived from an EMBL/GenBank/DDBJ whole genome shotgun (WGS) entry which is preliminary data.</text>
</comment>
<evidence type="ECO:0000259" key="2">
    <source>
        <dbReference type="Pfam" id="PF05036"/>
    </source>
</evidence>
<dbReference type="AlphaFoldDB" id="A0A2S7KU39"/>
<name>A0A2S7KU39_9FLAO</name>
<organism evidence="3 4">
    <name type="scientific">Aureitalea marina</name>
    <dbReference type="NCBI Taxonomy" id="930804"/>
    <lineage>
        <taxon>Bacteria</taxon>
        <taxon>Pseudomonadati</taxon>
        <taxon>Bacteroidota</taxon>
        <taxon>Flavobacteriia</taxon>
        <taxon>Flavobacteriales</taxon>
        <taxon>Flavobacteriaceae</taxon>
        <taxon>Aureitalea</taxon>
    </lineage>
</organism>
<keyword evidence="4" id="KW-1185">Reference proteome</keyword>
<dbReference type="Proteomes" id="UP000239800">
    <property type="component" value="Unassembled WGS sequence"/>
</dbReference>
<feature type="signal peptide" evidence="1">
    <location>
        <begin position="1"/>
        <end position="20"/>
    </location>
</feature>
<gene>
    <name evidence="3" type="ORF">BST85_09885</name>
</gene>
<proteinExistence type="predicted"/>
<dbReference type="InterPro" id="IPR036680">
    <property type="entry name" value="SPOR-like_sf"/>
</dbReference>
<evidence type="ECO:0000313" key="3">
    <source>
        <dbReference type="EMBL" id="PQB06043.1"/>
    </source>
</evidence>
<feature type="domain" description="SPOR" evidence="2">
    <location>
        <begin position="52"/>
        <end position="120"/>
    </location>
</feature>
<feature type="chain" id="PRO_5015561111" description="SPOR domain-containing protein" evidence="1">
    <location>
        <begin position="21"/>
        <end position="125"/>
    </location>
</feature>
<keyword evidence="1" id="KW-0732">Signal</keyword>
<dbReference type="InterPro" id="IPR007730">
    <property type="entry name" value="SPOR-like_dom"/>
</dbReference>
<reference evidence="3 4" key="1">
    <citation type="submission" date="2016-11" db="EMBL/GenBank/DDBJ databases">
        <title>Trade-off between light-utilization and light-protection in marine flavobacteria.</title>
        <authorList>
            <person name="Kumagai Y."/>
        </authorList>
    </citation>
    <scope>NUCLEOTIDE SEQUENCE [LARGE SCALE GENOMIC DNA]</scope>
    <source>
        <strain evidence="3 4">NBRC 107741</strain>
    </source>
</reference>
<evidence type="ECO:0000256" key="1">
    <source>
        <dbReference type="SAM" id="SignalP"/>
    </source>
</evidence>
<evidence type="ECO:0000313" key="4">
    <source>
        <dbReference type="Proteomes" id="UP000239800"/>
    </source>
</evidence>
<accession>A0A2S7KU39</accession>
<dbReference type="GO" id="GO:0042834">
    <property type="term" value="F:peptidoglycan binding"/>
    <property type="evidence" value="ECO:0007669"/>
    <property type="project" value="InterPro"/>
</dbReference>
<dbReference type="EMBL" id="MQUB01000001">
    <property type="protein sequence ID" value="PQB06043.1"/>
    <property type="molecule type" value="Genomic_DNA"/>
</dbReference>
<protein>
    <recommendedName>
        <fullName evidence="2">SPOR domain-containing protein</fullName>
    </recommendedName>
</protein>
<dbReference type="Pfam" id="PF05036">
    <property type="entry name" value="SPOR"/>
    <property type="match status" value="1"/>
</dbReference>
<dbReference type="Gene3D" id="3.30.70.1070">
    <property type="entry name" value="Sporulation related repeat"/>
    <property type="match status" value="1"/>
</dbReference>